<organism evidence="9 10">
    <name type="scientific">Metabacillus herbersteinensis</name>
    <dbReference type="NCBI Taxonomy" id="283816"/>
    <lineage>
        <taxon>Bacteria</taxon>
        <taxon>Bacillati</taxon>
        <taxon>Bacillota</taxon>
        <taxon>Bacilli</taxon>
        <taxon>Bacillales</taxon>
        <taxon>Bacillaceae</taxon>
        <taxon>Metabacillus</taxon>
    </lineage>
</organism>
<dbReference type="InterPro" id="IPR004761">
    <property type="entry name" value="Spore_GerAB"/>
</dbReference>
<feature type="transmembrane region" description="Helical" evidence="8">
    <location>
        <begin position="76"/>
        <end position="102"/>
    </location>
</feature>
<feature type="transmembrane region" description="Helical" evidence="8">
    <location>
        <begin position="209"/>
        <end position="232"/>
    </location>
</feature>
<keyword evidence="7 8" id="KW-0472">Membrane</keyword>
<keyword evidence="10" id="KW-1185">Reference proteome</keyword>
<feature type="transmembrane region" description="Helical" evidence="8">
    <location>
        <begin position="295"/>
        <end position="312"/>
    </location>
</feature>
<keyword evidence="3" id="KW-0813">Transport</keyword>
<gene>
    <name evidence="9" type="ORF">ACFFIX_21275</name>
</gene>
<evidence type="ECO:0000256" key="7">
    <source>
        <dbReference type="ARBA" id="ARBA00023136"/>
    </source>
</evidence>
<feature type="transmembrane region" description="Helical" evidence="8">
    <location>
        <begin position="7"/>
        <end position="27"/>
    </location>
</feature>
<feature type="transmembrane region" description="Helical" evidence="8">
    <location>
        <begin position="139"/>
        <end position="158"/>
    </location>
</feature>
<keyword evidence="4" id="KW-0309">Germination</keyword>
<comment type="subcellular location">
    <subcellularLocation>
        <location evidence="1">Membrane</location>
        <topology evidence="1">Multi-pass membrane protein</topology>
    </subcellularLocation>
</comment>
<comment type="caution">
    <text evidence="9">The sequence shown here is derived from an EMBL/GenBank/DDBJ whole genome shotgun (WGS) entry which is preliminary data.</text>
</comment>
<dbReference type="EMBL" id="JBHLVO010000027">
    <property type="protein sequence ID" value="MFC0273919.1"/>
    <property type="molecule type" value="Genomic_DNA"/>
</dbReference>
<dbReference type="PANTHER" id="PTHR34975">
    <property type="entry name" value="SPORE GERMINATION PROTEIN A2"/>
    <property type="match status" value="1"/>
</dbReference>
<evidence type="ECO:0000256" key="8">
    <source>
        <dbReference type="SAM" id="Phobius"/>
    </source>
</evidence>
<feature type="transmembrane region" description="Helical" evidence="8">
    <location>
        <begin position="33"/>
        <end position="55"/>
    </location>
</feature>
<reference evidence="9 10" key="1">
    <citation type="submission" date="2024-09" db="EMBL/GenBank/DDBJ databases">
        <authorList>
            <person name="Sun Q."/>
            <person name="Mori K."/>
        </authorList>
    </citation>
    <scope>NUCLEOTIDE SEQUENCE [LARGE SCALE GENOMIC DNA]</scope>
    <source>
        <strain evidence="9 10">CCM 7228</strain>
    </source>
</reference>
<name>A0ABV6GJR2_9BACI</name>
<dbReference type="Pfam" id="PF03845">
    <property type="entry name" value="Spore_permease"/>
    <property type="match status" value="1"/>
</dbReference>
<keyword evidence="6 8" id="KW-1133">Transmembrane helix</keyword>
<feature type="transmembrane region" description="Helical" evidence="8">
    <location>
        <begin position="265"/>
        <end position="283"/>
    </location>
</feature>
<protein>
    <submittedName>
        <fullName evidence="9">Endospore germination permease</fullName>
    </submittedName>
</protein>
<dbReference type="RefSeq" id="WP_311315997.1">
    <property type="nucleotide sequence ID" value="NZ_JBHLVO010000027.1"/>
</dbReference>
<evidence type="ECO:0000256" key="3">
    <source>
        <dbReference type="ARBA" id="ARBA00022448"/>
    </source>
</evidence>
<feature type="transmembrane region" description="Helical" evidence="8">
    <location>
        <begin position="178"/>
        <end position="197"/>
    </location>
</feature>
<sequence length="353" mass="39434">MSALQGYSILLLSIGLLNHVVLIPILLDAAGRDAVVSVGMALALLPVWGACLVYIMKHKGQQPFPDWLQHHFGKGLSVIILAAVSIYIWLQGYVTLFYFIVWTHSTYMPHTPKFVLALLVLACCFFLATGGLRSIAITSGILLPFVVILGVLVMTFNFKHKDYSLVLPLLADGFAPVWRGSLYAASGIFELVLLLFFQHRLINRPSFAGVLFMIFSLAGLTIGPLMGAISIYGAEEAALQRYPAFEQWRVLELGKYIEHLDVFAIYQWVSGEFIRLSLSLFIIADVWKPKNRTPLLLLATGTLLIAILAPISDVRFLQFLKTMYFPSTFVLVIGLTFLFAGKTWISRWRMRGS</sequence>
<feature type="transmembrane region" description="Helical" evidence="8">
    <location>
        <begin position="114"/>
        <end position="132"/>
    </location>
</feature>
<dbReference type="NCBIfam" id="TIGR00912">
    <property type="entry name" value="2A0309"/>
    <property type="match status" value="1"/>
</dbReference>
<comment type="similarity">
    <text evidence="2">Belongs to the amino acid-polyamine-organocation (APC) superfamily. Spore germination protein (SGP) (TC 2.A.3.9) family.</text>
</comment>
<evidence type="ECO:0000256" key="2">
    <source>
        <dbReference type="ARBA" id="ARBA00007998"/>
    </source>
</evidence>
<proteinExistence type="inferred from homology"/>
<keyword evidence="5 8" id="KW-0812">Transmembrane</keyword>
<evidence type="ECO:0000256" key="4">
    <source>
        <dbReference type="ARBA" id="ARBA00022544"/>
    </source>
</evidence>
<evidence type="ECO:0000256" key="6">
    <source>
        <dbReference type="ARBA" id="ARBA00022989"/>
    </source>
</evidence>
<dbReference type="Proteomes" id="UP001589854">
    <property type="component" value="Unassembled WGS sequence"/>
</dbReference>
<evidence type="ECO:0000313" key="10">
    <source>
        <dbReference type="Proteomes" id="UP001589854"/>
    </source>
</evidence>
<evidence type="ECO:0000313" key="9">
    <source>
        <dbReference type="EMBL" id="MFC0273919.1"/>
    </source>
</evidence>
<evidence type="ECO:0000256" key="5">
    <source>
        <dbReference type="ARBA" id="ARBA00022692"/>
    </source>
</evidence>
<accession>A0ABV6GJR2</accession>
<evidence type="ECO:0000256" key="1">
    <source>
        <dbReference type="ARBA" id="ARBA00004141"/>
    </source>
</evidence>
<dbReference type="PANTHER" id="PTHR34975:SF2">
    <property type="entry name" value="SPORE GERMINATION PROTEIN A2"/>
    <property type="match status" value="1"/>
</dbReference>
<feature type="transmembrane region" description="Helical" evidence="8">
    <location>
        <begin position="324"/>
        <end position="345"/>
    </location>
</feature>